<dbReference type="PROSITE" id="PS51186">
    <property type="entry name" value="GNAT"/>
    <property type="match status" value="1"/>
</dbReference>
<dbReference type="EMBL" id="CP045119">
    <property type="protein sequence ID" value="QIN82276.1"/>
    <property type="molecule type" value="Genomic_DNA"/>
</dbReference>
<protein>
    <submittedName>
        <fullName evidence="2">GNAT family N-acetyltransferase</fullName>
    </submittedName>
</protein>
<keyword evidence="2" id="KW-0808">Transferase</keyword>
<sequence>MRRLSEEDVDTVSLAARELGGHKPRSQYERYLSEQGQGVRGVLVAYLDGVFAGYVTLNRRSDYTPFRDGGIPEIQDLNVLPRLRRRGVATRLMERVERVAFGESNVIGIGVGLTPDYGPAQRLYVLHGFVPDGEGLMLNGRPVLRGEEVLLDDAVLYMTKVSRPV</sequence>
<dbReference type="InterPro" id="IPR000182">
    <property type="entry name" value="GNAT_dom"/>
</dbReference>
<dbReference type="AlphaFoldDB" id="A0A6G8Q733"/>
<feature type="domain" description="N-acetyltransferase" evidence="1">
    <location>
        <begin position="1"/>
        <end position="163"/>
    </location>
</feature>
<reference evidence="2 3" key="1">
    <citation type="submission" date="2019-10" db="EMBL/GenBank/DDBJ databases">
        <title>Rubrobacter sp nov SCSIO 52090 isolated from a deep-sea sediment in the South China Sea.</title>
        <authorList>
            <person name="Chen R.W."/>
        </authorList>
    </citation>
    <scope>NUCLEOTIDE SEQUENCE [LARGE SCALE GENOMIC DNA]</scope>
    <source>
        <strain evidence="2 3">SCSIO 52909</strain>
    </source>
</reference>
<evidence type="ECO:0000313" key="2">
    <source>
        <dbReference type="EMBL" id="QIN82276.1"/>
    </source>
</evidence>
<evidence type="ECO:0000313" key="3">
    <source>
        <dbReference type="Proteomes" id="UP000501452"/>
    </source>
</evidence>
<dbReference type="InterPro" id="IPR016181">
    <property type="entry name" value="Acyl_CoA_acyltransferase"/>
</dbReference>
<keyword evidence="3" id="KW-1185">Reference proteome</keyword>
<dbReference type="KEGG" id="rub:GBA63_06135"/>
<dbReference type="SUPFAM" id="SSF55729">
    <property type="entry name" value="Acyl-CoA N-acyltransferases (Nat)"/>
    <property type="match status" value="1"/>
</dbReference>
<name>A0A6G8Q733_9ACTN</name>
<dbReference type="Gene3D" id="3.40.630.30">
    <property type="match status" value="1"/>
</dbReference>
<proteinExistence type="predicted"/>
<dbReference type="CDD" id="cd04301">
    <property type="entry name" value="NAT_SF"/>
    <property type="match status" value="1"/>
</dbReference>
<accession>A0A6G8Q733</accession>
<evidence type="ECO:0000259" key="1">
    <source>
        <dbReference type="PROSITE" id="PS51186"/>
    </source>
</evidence>
<dbReference type="Pfam" id="PF00583">
    <property type="entry name" value="Acetyltransf_1"/>
    <property type="match status" value="1"/>
</dbReference>
<organism evidence="2 3">
    <name type="scientific">Rubrobacter tropicus</name>
    <dbReference type="NCBI Taxonomy" id="2653851"/>
    <lineage>
        <taxon>Bacteria</taxon>
        <taxon>Bacillati</taxon>
        <taxon>Actinomycetota</taxon>
        <taxon>Rubrobacteria</taxon>
        <taxon>Rubrobacterales</taxon>
        <taxon>Rubrobacteraceae</taxon>
        <taxon>Rubrobacter</taxon>
    </lineage>
</organism>
<gene>
    <name evidence="2" type="ORF">GBA63_06135</name>
</gene>
<dbReference type="GO" id="GO:0016747">
    <property type="term" value="F:acyltransferase activity, transferring groups other than amino-acyl groups"/>
    <property type="evidence" value="ECO:0007669"/>
    <property type="project" value="InterPro"/>
</dbReference>
<dbReference type="Proteomes" id="UP000501452">
    <property type="component" value="Chromosome"/>
</dbReference>